<dbReference type="Proteomes" id="UP000499080">
    <property type="component" value="Unassembled WGS sequence"/>
</dbReference>
<dbReference type="EMBL" id="BGPR01000704">
    <property type="protein sequence ID" value="GBM32299.1"/>
    <property type="molecule type" value="Genomic_DNA"/>
</dbReference>
<proteinExistence type="predicted"/>
<dbReference type="AlphaFoldDB" id="A0A4Y2EVH9"/>
<keyword evidence="2" id="KW-1185">Reference proteome</keyword>
<organism evidence="1 2">
    <name type="scientific">Araneus ventricosus</name>
    <name type="common">Orbweaver spider</name>
    <name type="synonym">Epeira ventricosa</name>
    <dbReference type="NCBI Taxonomy" id="182803"/>
    <lineage>
        <taxon>Eukaryota</taxon>
        <taxon>Metazoa</taxon>
        <taxon>Ecdysozoa</taxon>
        <taxon>Arthropoda</taxon>
        <taxon>Chelicerata</taxon>
        <taxon>Arachnida</taxon>
        <taxon>Araneae</taxon>
        <taxon>Araneomorphae</taxon>
        <taxon>Entelegynae</taxon>
        <taxon>Araneoidea</taxon>
        <taxon>Araneidae</taxon>
        <taxon>Araneus</taxon>
    </lineage>
</organism>
<protein>
    <submittedName>
        <fullName evidence="1">Uncharacterized protein</fullName>
    </submittedName>
</protein>
<comment type="caution">
    <text evidence="1">The sequence shown here is derived from an EMBL/GenBank/DDBJ whole genome shotgun (WGS) entry which is preliminary data.</text>
</comment>
<reference evidence="1 2" key="1">
    <citation type="journal article" date="2019" name="Sci. Rep.">
        <title>Orb-weaving spider Araneus ventricosus genome elucidates the spidroin gene catalogue.</title>
        <authorList>
            <person name="Kono N."/>
            <person name="Nakamura H."/>
            <person name="Ohtoshi R."/>
            <person name="Moran D.A.P."/>
            <person name="Shinohara A."/>
            <person name="Yoshida Y."/>
            <person name="Fujiwara M."/>
            <person name="Mori M."/>
            <person name="Tomita M."/>
            <person name="Arakawa K."/>
        </authorList>
    </citation>
    <scope>NUCLEOTIDE SEQUENCE [LARGE SCALE GENOMIC DNA]</scope>
</reference>
<sequence length="107" mass="12034">MRIMAWDAPEDFWRRTWRCLSSSVAKGNGSDVFSRKMSLSCPPLGGCLFYLFCSGASIAETSTPSFQSPKSFGWDFCGPDSCHRARLLPDERNLEPDGYCWGFLSVF</sequence>
<gene>
    <name evidence="1" type="ORF">AVEN_71555_1</name>
</gene>
<evidence type="ECO:0000313" key="1">
    <source>
        <dbReference type="EMBL" id="GBM32299.1"/>
    </source>
</evidence>
<evidence type="ECO:0000313" key="2">
    <source>
        <dbReference type="Proteomes" id="UP000499080"/>
    </source>
</evidence>
<name>A0A4Y2EVH9_ARAVE</name>
<accession>A0A4Y2EVH9</accession>